<name>A0ABU9ATP7_9BACT</name>
<dbReference type="Pfam" id="PF12951">
    <property type="entry name" value="PATR"/>
    <property type="match status" value="3"/>
</dbReference>
<feature type="signal peptide" evidence="2">
    <location>
        <begin position="1"/>
        <end position="34"/>
    </location>
</feature>
<keyword evidence="4" id="KW-1185">Reference proteome</keyword>
<organism evidence="3 4">
    <name type="scientific">Luteolibacter soli</name>
    <dbReference type="NCBI Taxonomy" id="3135280"/>
    <lineage>
        <taxon>Bacteria</taxon>
        <taxon>Pseudomonadati</taxon>
        <taxon>Verrucomicrobiota</taxon>
        <taxon>Verrucomicrobiia</taxon>
        <taxon>Verrucomicrobiales</taxon>
        <taxon>Verrucomicrobiaceae</taxon>
        <taxon>Luteolibacter</taxon>
    </lineage>
</organism>
<evidence type="ECO:0000313" key="4">
    <source>
        <dbReference type="Proteomes" id="UP001371305"/>
    </source>
</evidence>
<evidence type="ECO:0000256" key="2">
    <source>
        <dbReference type="SAM" id="SignalP"/>
    </source>
</evidence>
<keyword evidence="1 2" id="KW-0732">Signal</keyword>
<dbReference type="SUPFAM" id="SSF51126">
    <property type="entry name" value="Pectin lyase-like"/>
    <property type="match status" value="1"/>
</dbReference>
<sequence>MNSEPMKATSYLQTRASLLRLATTLALSGGSAFAVSNSWIAGTTGSYSTPANWTGGVNVPSGAADNATSDGSGSVINFNDTITLNALNLNLTSGATTFNQSGGALTLNSLGFGGAGGSRNPTFNLSGGTLATAAFPWGNGTNARFNVTGGAATFSGANITIGVAGGANGAITASSGSFSHTGTGQVQLGTASGGTGGILMTGGTFSTNSPQFRIGSQNGGTGNITLSGDAILNANGTGTANIYLGNNGGSGNLTLSDTAQFNAATYALSAGQFGNTANNKGTVTISGTATLKADHITLGGENAGSTIVGIVNLNGGTIATGSIRLGSSSVAASATANVIHANGGTVKAVAHANSANFFQGAFVDLQAGGLKFDTDGNTATITNVMSGSGGLEKLGEGTLVLTGVCTYSGNTTVTAGVLTFNTAFLNDDSTLTIGANGLVDLSHGIEDIVHELKIGNSVKTSGTWGSSSSNAQNIDDVHFTGTGVIRVGPPPVARNLTWTGAESPFWGNAAPDLNFKDASNTTVAFAGGDNVAFGDASTVTTVLLTGNIQAGTVSFAGTQDWLIDGSGSGFAGGTGFAVNGTGTVTLGGATSSFTGPIAVNSGVLKMGDTASFGASSGITVAAGAQVDLNGKGPGALHSYTLAGSGPGGAGAIVNSSVTGLFATTSVKNLTLTGDAAIGSNAGRFDIAPGGTITGNGHTLTKTGSCDMGFRGDASGTSIHYVINSGTVWAENTANAWGGATGTVVVKSGARVGTYGALSIPTPVTVESGGTLHNQGNGTGTWTGAIALQGNVSLDAAGGAMVFSGPITGAANVTKVFGNDITLNAAATPGNVGYTGNTTVNGGRLIVAAPFFADDSDVTVAAGALLRLTHGAQDTIDTLTLAGVQVAAGVWGAVGSGAAHESDRLEGTGTLLVVTGGAVNPYDAWSSQIANPDDRERTDDPDHDGFTNEVEYLFGTSPVSNDGSLVQAVASGSNLIVRWKQRNSGASYQLQESTTMTEVTWPVSGVTPAAAVDQSGVPVDYTRMEATVPVAGARKFVRVSGTEN</sequence>
<dbReference type="EMBL" id="JBBUKT010000003">
    <property type="protein sequence ID" value="MEK7950933.1"/>
    <property type="molecule type" value="Genomic_DNA"/>
</dbReference>
<evidence type="ECO:0000256" key="1">
    <source>
        <dbReference type="ARBA" id="ARBA00022729"/>
    </source>
</evidence>
<dbReference type="NCBIfam" id="TIGR02601">
    <property type="entry name" value="autotrns_rpt"/>
    <property type="match status" value="2"/>
</dbReference>
<accession>A0ABU9ATP7</accession>
<evidence type="ECO:0000313" key="3">
    <source>
        <dbReference type="EMBL" id="MEK7950933.1"/>
    </source>
</evidence>
<reference evidence="3 4" key="1">
    <citation type="submission" date="2024-04" db="EMBL/GenBank/DDBJ databases">
        <title>Luteolibacter sp. isolated from soil.</title>
        <authorList>
            <person name="An J."/>
        </authorList>
    </citation>
    <scope>NUCLEOTIDE SEQUENCE [LARGE SCALE GENOMIC DNA]</scope>
    <source>
        <strain evidence="3 4">Y139</strain>
    </source>
</reference>
<comment type="caution">
    <text evidence="3">The sequence shown here is derived from an EMBL/GenBank/DDBJ whole genome shotgun (WGS) entry which is preliminary data.</text>
</comment>
<protein>
    <submittedName>
        <fullName evidence="3">Autotransporter-associated beta strand repeat-containing protein</fullName>
    </submittedName>
</protein>
<proteinExistence type="predicted"/>
<gene>
    <name evidence="3" type="ORF">WKV53_10515</name>
</gene>
<dbReference type="InterPro" id="IPR013425">
    <property type="entry name" value="Autotrns_rpt"/>
</dbReference>
<dbReference type="Proteomes" id="UP001371305">
    <property type="component" value="Unassembled WGS sequence"/>
</dbReference>
<feature type="chain" id="PRO_5046473865" evidence="2">
    <location>
        <begin position="35"/>
        <end position="1043"/>
    </location>
</feature>
<dbReference type="InterPro" id="IPR011050">
    <property type="entry name" value="Pectin_lyase_fold/virulence"/>
</dbReference>